<evidence type="ECO:0000256" key="10">
    <source>
        <dbReference type="ARBA" id="ARBA00022687"/>
    </source>
</evidence>
<evidence type="ECO:0000256" key="4">
    <source>
        <dbReference type="ARBA" id="ARBA00008760"/>
    </source>
</evidence>
<dbReference type="InterPro" id="IPR016137">
    <property type="entry name" value="RGS"/>
</dbReference>
<dbReference type="PROSITE" id="PS50841">
    <property type="entry name" value="DIX"/>
    <property type="match status" value="1"/>
</dbReference>
<keyword evidence="6" id="KW-0217">Developmental protein</keyword>
<dbReference type="GeneID" id="106551582"/>
<accession>A0A6I9YLS9</accession>
<dbReference type="Pfam" id="PF16646">
    <property type="entry name" value="AXIN1_TNKS_BD"/>
    <property type="match status" value="1"/>
</dbReference>
<dbReference type="InterPro" id="IPR034704">
    <property type="entry name" value="Ribosomal_bL28/bL31-like_sf"/>
</dbReference>
<evidence type="ECO:0000256" key="14">
    <source>
        <dbReference type="ARBA" id="ARBA00023136"/>
    </source>
</evidence>
<evidence type="ECO:0000256" key="15">
    <source>
        <dbReference type="ARBA" id="ARBA00023242"/>
    </source>
</evidence>
<dbReference type="OrthoDB" id="10007451at2759"/>
<keyword evidence="24" id="KW-1185">Reference proteome</keyword>
<evidence type="ECO:0000256" key="5">
    <source>
        <dbReference type="ARBA" id="ARBA00013892"/>
    </source>
</evidence>
<dbReference type="GO" id="GO:0003735">
    <property type="term" value="F:structural constituent of ribosome"/>
    <property type="evidence" value="ECO:0007669"/>
    <property type="project" value="InterPro"/>
</dbReference>
<evidence type="ECO:0000256" key="12">
    <source>
        <dbReference type="ARBA" id="ARBA00022843"/>
    </source>
</evidence>
<dbReference type="GO" id="GO:0016055">
    <property type="term" value="P:Wnt signaling pathway"/>
    <property type="evidence" value="ECO:0007669"/>
    <property type="project" value="UniProtKB-KW"/>
</dbReference>
<comment type="subcellular location">
    <subcellularLocation>
        <location evidence="2">Cell membrane</location>
    </subcellularLocation>
    <subcellularLocation>
        <location evidence="3">Cytoplasm</location>
    </subcellularLocation>
    <subcellularLocation>
        <location evidence="1">Nucleus</location>
    </subcellularLocation>
</comment>
<dbReference type="Gene3D" id="1.10.196.10">
    <property type="match status" value="2"/>
</dbReference>
<keyword evidence="16" id="KW-0687">Ribonucleoprotein</keyword>
<evidence type="ECO:0000256" key="8">
    <source>
        <dbReference type="ARBA" id="ARBA00022490"/>
    </source>
</evidence>
<evidence type="ECO:0000256" key="3">
    <source>
        <dbReference type="ARBA" id="ARBA00004496"/>
    </source>
</evidence>
<keyword evidence="15" id="KW-0539">Nucleus</keyword>
<name>A0A6I9YLS9_9SAUR</name>
<feature type="compositionally biased region" description="Basic and acidic residues" evidence="21">
    <location>
        <begin position="1000"/>
        <end position="1009"/>
    </location>
</feature>
<keyword evidence="10 20" id="KW-0879">Wnt signaling pathway</keyword>
<dbReference type="InterPro" id="IPR014936">
    <property type="entry name" value="Axin_b-cat-bd"/>
</dbReference>
<dbReference type="Pfam" id="PF08833">
    <property type="entry name" value="Axin_b-cat_bind"/>
    <property type="match status" value="1"/>
</dbReference>
<feature type="region of interest" description="Disordered" evidence="21">
    <location>
        <begin position="925"/>
        <end position="956"/>
    </location>
</feature>
<feature type="compositionally biased region" description="Basic and acidic residues" evidence="21">
    <location>
        <begin position="890"/>
        <end position="901"/>
    </location>
</feature>
<proteinExistence type="inferred from homology"/>
<dbReference type="InterPro" id="IPR038207">
    <property type="entry name" value="DIX_dom_sf"/>
</dbReference>
<feature type="region of interest" description="Disordered" evidence="21">
    <location>
        <begin position="612"/>
        <end position="640"/>
    </location>
</feature>
<feature type="compositionally biased region" description="Polar residues" evidence="21">
    <location>
        <begin position="612"/>
        <end position="635"/>
    </location>
</feature>
<dbReference type="InterPro" id="IPR036305">
    <property type="entry name" value="RGS_sf"/>
</dbReference>
<comment type="similarity">
    <text evidence="4">Belongs to the bacterial ribosomal protein bL28 family.</text>
</comment>
<keyword evidence="14" id="KW-0472">Membrane</keyword>
<dbReference type="GO" id="GO:0019901">
    <property type="term" value="F:protein kinase binding"/>
    <property type="evidence" value="ECO:0007669"/>
    <property type="project" value="TreeGrafter"/>
</dbReference>
<dbReference type="Gene3D" id="1.10.167.10">
    <property type="entry name" value="Regulator of G-protein Signalling 4, domain 2"/>
    <property type="match status" value="1"/>
</dbReference>
<dbReference type="SMART" id="SM00021">
    <property type="entry name" value="DAX"/>
    <property type="match status" value="1"/>
</dbReference>
<keyword evidence="13" id="KW-0689">Ribosomal protein</keyword>
<keyword evidence="9" id="KW-0597">Phosphoprotein</keyword>
<dbReference type="SUPFAM" id="SSF143800">
    <property type="entry name" value="L28p-like"/>
    <property type="match status" value="1"/>
</dbReference>
<dbReference type="CTD" id="8312"/>
<dbReference type="CDD" id="cd08707">
    <property type="entry name" value="RGS_Axin"/>
    <property type="match status" value="1"/>
</dbReference>
<feature type="compositionally biased region" description="Polar residues" evidence="21">
    <location>
        <begin position="558"/>
        <end position="576"/>
    </location>
</feature>
<dbReference type="CDD" id="cd11582">
    <property type="entry name" value="Axin_TNKS_binding"/>
    <property type="match status" value="1"/>
</dbReference>
<evidence type="ECO:0000256" key="17">
    <source>
        <dbReference type="ARBA" id="ARBA00032466"/>
    </source>
</evidence>
<dbReference type="InterPro" id="IPR026569">
    <property type="entry name" value="Ribosomal_bL28"/>
</dbReference>
<dbReference type="GO" id="GO:0070411">
    <property type="term" value="F:I-SMAD binding"/>
    <property type="evidence" value="ECO:0007669"/>
    <property type="project" value="TreeGrafter"/>
</dbReference>
<dbReference type="InterPro" id="IPR043581">
    <property type="entry name" value="Axin-like"/>
</dbReference>
<evidence type="ECO:0000256" key="18">
    <source>
        <dbReference type="ARBA" id="ARBA00035269"/>
    </source>
</evidence>
<dbReference type="GO" id="GO:0030877">
    <property type="term" value="C:beta-catenin destruction complex"/>
    <property type="evidence" value="ECO:0007669"/>
    <property type="project" value="TreeGrafter"/>
</dbReference>
<dbReference type="InterPro" id="IPR001158">
    <property type="entry name" value="DIX"/>
</dbReference>
<evidence type="ECO:0000313" key="25">
    <source>
        <dbReference type="RefSeq" id="XP_013925187.1"/>
    </source>
</evidence>
<evidence type="ECO:0000256" key="13">
    <source>
        <dbReference type="ARBA" id="ARBA00022980"/>
    </source>
</evidence>
<dbReference type="GO" id="GO:0032436">
    <property type="term" value="P:positive regulation of proteasomal ubiquitin-dependent protein catabolic process"/>
    <property type="evidence" value="ECO:0007669"/>
    <property type="project" value="TreeGrafter"/>
</dbReference>
<protein>
    <recommendedName>
        <fullName evidence="5">Axin-1</fullName>
    </recommendedName>
    <alternativeName>
        <fullName evidence="19">39S ribosomal protein L28, mitochondrial</fullName>
    </alternativeName>
    <alternativeName>
        <fullName evidence="17">Axis inhibition protein 1</fullName>
    </alternativeName>
    <alternativeName>
        <fullName evidence="18">Large ribosomal subunit protein bL28m</fullName>
    </alternativeName>
</protein>
<evidence type="ECO:0000256" key="1">
    <source>
        <dbReference type="ARBA" id="ARBA00004123"/>
    </source>
</evidence>
<dbReference type="InterPro" id="IPR032101">
    <property type="entry name" value="Axin_TNKS-bd"/>
</dbReference>
<dbReference type="RefSeq" id="XP_013925187.1">
    <property type="nucleotide sequence ID" value="XM_014069712.1"/>
</dbReference>
<dbReference type="PANTHER" id="PTHR46102:SF3">
    <property type="entry name" value="AXIN-1"/>
    <property type="match status" value="1"/>
</dbReference>
<dbReference type="AlphaFoldDB" id="A0A6I9YLS9"/>
<keyword evidence="8" id="KW-0963">Cytoplasm</keyword>
<feature type="region of interest" description="Disordered" evidence="21">
    <location>
        <begin position="505"/>
        <end position="531"/>
    </location>
</feature>
<keyword evidence="12" id="KW-0832">Ubl conjugation</keyword>
<feature type="domain" description="DIX" evidence="23">
    <location>
        <begin position="1032"/>
        <end position="1114"/>
    </location>
</feature>
<dbReference type="Pfam" id="PF00615">
    <property type="entry name" value="RGS"/>
    <property type="match status" value="1"/>
</dbReference>
<organism evidence="24 25">
    <name type="scientific">Thamnophis sirtalis</name>
    <dbReference type="NCBI Taxonomy" id="35019"/>
    <lineage>
        <taxon>Eukaryota</taxon>
        <taxon>Metazoa</taxon>
        <taxon>Chordata</taxon>
        <taxon>Craniata</taxon>
        <taxon>Vertebrata</taxon>
        <taxon>Euteleostomi</taxon>
        <taxon>Lepidosauria</taxon>
        <taxon>Squamata</taxon>
        <taxon>Bifurcata</taxon>
        <taxon>Unidentata</taxon>
        <taxon>Episquamata</taxon>
        <taxon>Toxicofera</taxon>
        <taxon>Serpentes</taxon>
        <taxon>Colubroidea</taxon>
        <taxon>Colubridae</taxon>
        <taxon>Natricinae</taxon>
        <taxon>Thamnophis</taxon>
    </lineage>
</organism>
<sequence length="1114" mass="124501">MPLHKVPPRLWDSLRLQRGILARLPPHYLRALREDAAAPPPAVHWRPPAGEYARAPGPLEGVRQQVVPVPVYFPPESQEGLWGGEGCVAGYRYAHDDKLSRRLKKMWKPQVFNREFYSEILGKSLRIAVTMRTLEQVDKAFGFDFYILKTPKSELCSKLGMDLKRTLLLRLARRDPSLHPDDPAKREAVYNKYKEFVIPEEEAEWIGLSLEEAVEKQRVLEKKDPVPLFRVYAEELILHLQKQQLYLYKKTGDGNGGSLGRVISAREANICIVVVAPEAGALRPAPAREMSAPEKGFSLDLGGGGFTEDAPRPPVPGEEGDLLSADPRPAGHGFSAGKGDGGKGETTTATPRRPDLDLGYEPEGSASPTPPYLRWAESLHSLLDDQDGIHLFRTFLKHESCADLLDFWFACSGFRKLAPCDSKEEKRLKLAKAIYKKYILDNNGIVSQQVKPATKSFIKDSVLKQLIDPAMFDQAQMEIQSMIEENTYPLFLKSDIYLEYTRTGGESPKVHSDQSSGSGTGKGLPGYLPTLNEDEEWKCDQDILEGEEGQVAADPESAPSSRFTQKLLLETTSQPAPRTRHYSEGREFRPGPWRETGHPYYVNTGYALAPATSANDSEQHSMSSDADTMSLTDSSLDGVPPYRLRKQHRREMQESAKANGRVPLPHIPRTYRVPKDIHVEPQKFAAELINRLKEVLRDREAEAKLEERLKRVRAEEEGEDADLALGHKLVPTQLLPHFAPRYADAHEENPESILDEHVQRVMKTPGCQSPKPRSPDSGLVGKLHSLAGSVPLGHSKHASKSGLKLEAPSLFHHKHVYHHMVHHHAGLKAKETAEEAASQRTQGPFAWTVDPHGCTAKSRAYGESMGLATGPLDAMAYSGKAGLLAKRGAKKPEPGKNESGSHDVPGSPEDLERNQKILQWIIEGEKEISRHRKTTHSSSGTKKQLVHEPPRPAPIDRPVAVHPWISFRNVVQPSHPFIQDPTMPPNPAPNPLTQLEEARRRLEEEEKRTGKPAAKQRVKGPKRLGSGFSQPCENIVVAYYFCGEPIPYRTLVKGRVVTLGQFKELLTKKGNYRYYFKKVSDEFDCGVVFEEVQEEDAVLPIFEEKIIGKVEKID</sequence>
<evidence type="ECO:0000256" key="16">
    <source>
        <dbReference type="ARBA" id="ARBA00023274"/>
    </source>
</evidence>
<dbReference type="InterPro" id="IPR029071">
    <property type="entry name" value="Ubiquitin-like_domsf"/>
</dbReference>
<keyword evidence="11" id="KW-0013">ADP-ribosylation</keyword>
<evidence type="ECO:0000256" key="6">
    <source>
        <dbReference type="ARBA" id="ARBA00022473"/>
    </source>
</evidence>
<feature type="region of interest" description="Disordered" evidence="21">
    <location>
        <begin position="1000"/>
        <end position="1022"/>
    </location>
</feature>
<evidence type="ECO:0000256" key="21">
    <source>
        <dbReference type="SAM" id="MobiDB-lite"/>
    </source>
</evidence>
<dbReference type="FunFam" id="1.10.167.10:FF:000003">
    <property type="entry name" value="Axin 1"/>
    <property type="match status" value="1"/>
</dbReference>
<feature type="region of interest" description="Disordered" evidence="21">
    <location>
        <begin position="885"/>
        <end position="911"/>
    </location>
</feature>
<evidence type="ECO:0000313" key="24">
    <source>
        <dbReference type="Proteomes" id="UP000504617"/>
    </source>
</evidence>
<dbReference type="SMART" id="SM00315">
    <property type="entry name" value="RGS"/>
    <property type="match status" value="1"/>
</dbReference>
<dbReference type="Gene3D" id="2.40.240.130">
    <property type="match status" value="1"/>
</dbReference>
<dbReference type="FunFam" id="2.40.240.130:FF:000002">
    <property type="entry name" value="Axin 1"/>
    <property type="match status" value="1"/>
</dbReference>
<evidence type="ECO:0000256" key="19">
    <source>
        <dbReference type="ARBA" id="ARBA00035538"/>
    </source>
</evidence>
<dbReference type="Pfam" id="PF00778">
    <property type="entry name" value="DIX"/>
    <property type="match status" value="1"/>
</dbReference>
<feature type="region of interest" description="Disordered" evidence="21">
    <location>
        <begin position="284"/>
        <end position="369"/>
    </location>
</feature>
<evidence type="ECO:0000256" key="11">
    <source>
        <dbReference type="ARBA" id="ARBA00022765"/>
    </source>
</evidence>
<dbReference type="PANTHER" id="PTHR46102">
    <property type="entry name" value="AXIN"/>
    <property type="match status" value="1"/>
</dbReference>
<dbReference type="PRINTS" id="PR01301">
    <property type="entry name" value="RGSPROTEIN"/>
</dbReference>
<dbReference type="GO" id="GO:0060090">
    <property type="term" value="F:molecular adaptor activity"/>
    <property type="evidence" value="ECO:0007669"/>
    <property type="project" value="TreeGrafter"/>
</dbReference>
<feature type="region of interest" description="Disordered" evidence="21">
    <location>
        <begin position="548"/>
        <end position="594"/>
    </location>
</feature>
<keyword evidence="7" id="KW-1003">Cell membrane</keyword>
<dbReference type="KEGG" id="tsr:106551582"/>
<evidence type="ECO:0000256" key="7">
    <source>
        <dbReference type="ARBA" id="ARBA00022475"/>
    </source>
</evidence>
<dbReference type="GO" id="GO:0005737">
    <property type="term" value="C:cytoplasm"/>
    <property type="evidence" value="ECO:0007669"/>
    <property type="project" value="UniProtKB-SubCell"/>
</dbReference>
<dbReference type="GO" id="GO:0008013">
    <property type="term" value="F:beta-catenin binding"/>
    <property type="evidence" value="ECO:0007669"/>
    <property type="project" value="TreeGrafter"/>
</dbReference>
<dbReference type="GO" id="GO:1990904">
    <property type="term" value="C:ribonucleoprotein complex"/>
    <property type="evidence" value="ECO:0007669"/>
    <property type="project" value="UniProtKB-KW"/>
</dbReference>
<dbReference type="GO" id="GO:0005840">
    <property type="term" value="C:ribosome"/>
    <property type="evidence" value="ECO:0007669"/>
    <property type="project" value="UniProtKB-KW"/>
</dbReference>
<evidence type="ECO:0000256" key="20">
    <source>
        <dbReference type="PROSITE-ProRule" id="PRU00069"/>
    </source>
</evidence>
<dbReference type="InterPro" id="IPR044926">
    <property type="entry name" value="RGS_subdomain_2"/>
</dbReference>
<dbReference type="GO" id="GO:0090090">
    <property type="term" value="P:negative regulation of canonical Wnt signaling pathway"/>
    <property type="evidence" value="ECO:0007669"/>
    <property type="project" value="InterPro"/>
</dbReference>
<dbReference type="GO" id="GO:0005634">
    <property type="term" value="C:nucleus"/>
    <property type="evidence" value="ECO:0007669"/>
    <property type="project" value="UniProtKB-SubCell"/>
</dbReference>
<dbReference type="GO" id="GO:0048468">
    <property type="term" value="P:cell development"/>
    <property type="evidence" value="ECO:0007669"/>
    <property type="project" value="TreeGrafter"/>
</dbReference>
<dbReference type="PROSITE" id="PS50132">
    <property type="entry name" value="RGS"/>
    <property type="match status" value="1"/>
</dbReference>
<dbReference type="SUPFAM" id="SSF54236">
    <property type="entry name" value="Ubiquitin-like"/>
    <property type="match status" value="1"/>
</dbReference>
<evidence type="ECO:0000256" key="2">
    <source>
        <dbReference type="ARBA" id="ARBA00004236"/>
    </source>
</evidence>
<gene>
    <name evidence="25" type="primary">AXIN1</name>
</gene>
<dbReference type="SUPFAM" id="SSF48097">
    <property type="entry name" value="Regulator of G-protein signaling, RGS"/>
    <property type="match status" value="1"/>
</dbReference>
<dbReference type="Proteomes" id="UP000504617">
    <property type="component" value="Unplaced"/>
</dbReference>
<feature type="domain" description="RGS" evidence="22">
    <location>
        <begin position="378"/>
        <end position="501"/>
    </location>
</feature>
<dbReference type="FunFam" id="1.10.196.10:FF:000002">
    <property type="entry name" value="Axin 1"/>
    <property type="match status" value="1"/>
</dbReference>
<evidence type="ECO:0000256" key="9">
    <source>
        <dbReference type="ARBA" id="ARBA00022553"/>
    </source>
</evidence>
<dbReference type="GO" id="GO:0005886">
    <property type="term" value="C:plasma membrane"/>
    <property type="evidence" value="ECO:0007669"/>
    <property type="project" value="UniProtKB-SubCell"/>
</dbReference>
<dbReference type="InterPro" id="IPR024066">
    <property type="entry name" value="RGS_subdom1/3"/>
</dbReference>
<dbReference type="GO" id="GO:0031625">
    <property type="term" value="F:ubiquitin protein ligase binding"/>
    <property type="evidence" value="ECO:0007669"/>
    <property type="project" value="TreeGrafter"/>
</dbReference>
<dbReference type="Pfam" id="PF00830">
    <property type="entry name" value="Ribosomal_L28"/>
    <property type="match status" value="1"/>
</dbReference>
<evidence type="ECO:0000259" key="23">
    <source>
        <dbReference type="PROSITE" id="PS50841"/>
    </source>
</evidence>
<dbReference type="GO" id="GO:0042802">
    <property type="term" value="F:identical protein binding"/>
    <property type="evidence" value="ECO:0007669"/>
    <property type="project" value="TreeGrafter"/>
</dbReference>
<reference evidence="25" key="1">
    <citation type="submission" date="2025-08" db="UniProtKB">
        <authorList>
            <consortium name="RefSeq"/>
        </authorList>
    </citation>
    <scope>IDENTIFICATION</scope>
    <source>
        <tissue evidence="25">Skeletal muscle</tissue>
    </source>
</reference>
<evidence type="ECO:0000259" key="22">
    <source>
        <dbReference type="PROSITE" id="PS50132"/>
    </source>
</evidence>